<dbReference type="PANTHER" id="PTHR12510">
    <property type="entry name" value="TROPONIN C-AKIN-1 PROTEIN"/>
    <property type="match status" value="1"/>
</dbReference>
<dbReference type="OMA" id="GRITEMF"/>
<protein>
    <recommendedName>
        <fullName evidence="3">Gamma-glutamylcyclotransferase family protein</fullName>
    </recommendedName>
</protein>
<dbReference type="AlphaFoldDB" id="A0A2T7PUT3"/>
<dbReference type="InterPro" id="IPR013024">
    <property type="entry name" value="GGCT-like"/>
</dbReference>
<evidence type="ECO:0000256" key="1">
    <source>
        <dbReference type="ARBA" id="ARBA00008861"/>
    </source>
</evidence>
<evidence type="ECO:0000256" key="2">
    <source>
        <dbReference type="PIRSR" id="PIRSR639126-1"/>
    </source>
</evidence>
<evidence type="ECO:0000259" key="4">
    <source>
        <dbReference type="Pfam" id="PF06094"/>
    </source>
</evidence>
<comment type="caution">
    <text evidence="5">The sequence shown here is derived from an EMBL/GenBank/DDBJ whole genome shotgun (WGS) entry which is preliminary data.</text>
</comment>
<gene>
    <name evidence="5" type="ORF">C0Q70_04177</name>
</gene>
<dbReference type="Pfam" id="PF06094">
    <property type="entry name" value="GGACT"/>
    <property type="match status" value="1"/>
</dbReference>
<dbReference type="EMBL" id="PZQS01000002">
    <property type="protein sequence ID" value="PVD37182.1"/>
    <property type="molecule type" value="Genomic_DNA"/>
</dbReference>
<evidence type="ECO:0000313" key="6">
    <source>
        <dbReference type="Proteomes" id="UP000245119"/>
    </source>
</evidence>
<feature type="active site" description="Proton acceptor" evidence="2">
    <location>
        <position position="86"/>
    </location>
</feature>
<dbReference type="Proteomes" id="UP000245119">
    <property type="component" value="Linkage Group LG2"/>
</dbReference>
<dbReference type="GO" id="GO:0005829">
    <property type="term" value="C:cytosol"/>
    <property type="evidence" value="ECO:0007669"/>
    <property type="project" value="TreeGrafter"/>
</dbReference>
<dbReference type="Gene3D" id="3.10.490.10">
    <property type="entry name" value="Gamma-glutamyl cyclotransferase-like"/>
    <property type="match status" value="1"/>
</dbReference>
<proteinExistence type="inferred from homology"/>
<dbReference type="GO" id="GO:0061929">
    <property type="term" value="F:gamma-glutamylaminecyclotransferase activity"/>
    <property type="evidence" value="ECO:0007669"/>
    <property type="project" value="InterPro"/>
</dbReference>
<dbReference type="InterPro" id="IPR039126">
    <property type="entry name" value="GGACT"/>
</dbReference>
<organism evidence="5 6">
    <name type="scientific">Pomacea canaliculata</name>
    <name type="common">Golden apple snail</name>
    <dbReference type="NCBI Taxonomy" id="400727"/>
    <lineage>
        <taxon>Eukaryota</taxon>
        <taxon>Metazoa</taxon>
        <taxon>Spiralia</taxon>
        <taxon>Lophotrochozoa</taxon>
        <taxon>Mollusca</taxon>
        <taxon>Gastropoda</taxon>
        <taxon>Caenogastropoda</taxon>
        <taxon>Architaenioglossa</taxon>
        <taxon>Ampullarioidea</taxon>
        <taxon>Ampullariidae</taxon>
        <taxon>Pomacea</taxon>
    </lineage>
</organism>
<dbReference type="InterPro" id="IPR036568">
    <property type="entry name" value="GGCT-like_sf"/>
</dbReference>
<name>A0A2T7PUT3_POMCA</name>
<dbReference type="CDD" id="cd06661">
    <property type="entry name" value="GGCT_like"/>
    <property type="match status" value="1"/>
</dbReference>
<dbReference type="PANTHER" id="PTHR12510:SF4">
    <property type="entry name" value="GAMMA-GLUTAMYLAMINECYCLOTRANSFERASE"/>
    <property type="match status" value="1"/>
</dbReference>
<sequence length="169" mass="19691">MASKGELIFCYGTLKKGQPNNKIIIDETTGHAKFICQGCAKHKYPLIIASEYNIPYLLYAEGKGYNVRGDVYEVDEKKRDFLDDFEGHPTYYERMLTEIVVNNENAFDGEKQPKTLMCWAYFLKDFNQDLLDLKFYQNYDNFGSHGQRYVEGYLRPQSADETIKKYVKG</sequence>
<keyword evidence="6" id="KW-1185">Reference proteome</keyword>
<feature type="domain" description="Gamma-glutamylcyclotransferase AIG2-like" evidence="4">
    <location>
        <begin position="8"/>
        <end position="133"/>
    </location>
</feature>
<accession>A0A2T7PUT3</accession>
<reference evidence="5 6" key="1">
    <citation type="submission" date="2018-04" db="EMBL/GenBank/DDBJ databases">
        <title>The genome of golden apple snail Pomacea canaliculata provides insight into stress tolerance and invasive adaptation.</title>
        <authorList>
            <person name="Liu C."/>
            <person name="Liu B."/>
            <person name="Ren Y."/>
            <person name="Zhang Y."/>
            <person name="Wang H."/>
            <person name="Li S."/>
            <person name="Jiang F."/>
            <person name="Yin L."/>
            <person name="Zhang G."/>
            <person name="Qian W."/>
            <person name="Fan W."/>
        </authorList>
    </citation>
    <scope>NUCLEOTIDE SEQUENCE [LARGE SCALE GENOMIC DNA]</scope>
    <source>
        <strain evidence="5">SZHN2017</strain>
        <tissue evidence="5">Muscle</tissue>
    </source>
</reference>
<dbReference type="OrthoDB" id="113620at2759"/>
<comment type="similarity">
    <text evidence="1 3">Belongs to the gamma-glutamylcyclotransferase family.</text>
</comment>
<dbReference type="InterPro" id="IPR009288">
    <property type="entry name" value="AIG2-like_dom"/>
</dbReference>
<evidence type="ECO:0000256" key="3">
    <source>
        <dbReference type="RuleBase" id="RU367036"/>
    </source>
</evidence>
<dbReference type="SUPFAM" id="SSF110857">
    <property type="entry name" value="Gamma-glutamyl cyclotransferase-like"/>
    <property type="match status" value="1"/>
</dbReference>
<evidence type="ECO:0000313" key="5">
    <source>
        <dbReference type="EMBL" id="PVD37182.1"/>
    </source>
</evidence>